<dbReference type="Proteomes" id="UP001054945">
    <property type="component" value="Unassembled WGS sequence"/>
</dbReference>
<sequence length="112" mass="12903">LSVTIPKSKFCNYHSRISKPVCHLQPSIWVQLHENPVQYRDNAPVHQRTNLSQPSNLNTYLSLFRNQSSATIIRESRNLFAISQPVWAQLPENPVQYTDNAPVHQRTNLSQP</sequence>
<protein>
    <submittedName>
        <fullName evidence="1">Uncharacterized protein</fullName>
    </submittedName>
</protein>
<accession>A0AAV4N696</accession>
<gene>
    <name evidence="1" type="ORF">CEXT_632191</name>
</gene>
<name>A0AAV4N696_CAEEX</name>
<reference evidence="1 2" key="1">
    <citation type="submission" date="2021-06" db="EMBL/GenBank/DDBJ databases">
        <title>Caerostris extrusa draft genome.</title>
        <authorList>
            <person name="Kono N."/>
            <person name="Arakawa K."/>
        </authorList>
    </citation>
    <scope>NUCLEOTIDE SEQUENCE [LARGE SCALE GENOMIC DNA]</scope>
</reference>
<feature type="non-terminal residue" evidence="1">
    <location>
        <position position="1"/>
    </location>
</feature>
<dbReference type="AlphaFoldDB" id="A0AAV4N696"/>
<organism evidence="1 2">
    <name type="scientific">Caerostris extrusa</name>
    <name type="common">Bark spider</name>
    <name type="synonym">Caerostris bankana</name>
    <dbReference type="NCBI Taxonomy" id="172846"/>
    <lineage>
        <taxon>Eukaryota</taxon>
        <taxon>Metazoa</taxon>
        <taxon>Ecdysozoa</taxon>
        <taxon>Arthropoda</taxon>
        <taxon>Chelicerata</taxon>
        <taxon>Arachnida</taxon>
        <taxon>Araneae</taxon>
        <taxon>Araneomorphae</taxon>
        <taxon>Entelegynae</taxon>
        <taxon>Araneoidea</taxon>
        <taxon>Araneidae</taxon>
        <taxon>Caerostris</taxon>
    </lineage>
</organism>
<dbReference type="EMBL" id="BPLR01020508">
    <property type="protein sequence ID" value="GIX79551.1"/>
    <property type="molecule type" value="Genomic_DNA"/>
</dbReference>
<evidence type="ECO:0000313" key="2">
    <source>
        <dbReference type="Proteomes" id="UP001054945"/>
    </source>
</evidence>
<comment type="caution">
    <text evidence="1">The sequence shown here is derived from an EMBL/GenBank/DDBJ whole genome shotgun (WGS) entry which is preliminary data.</text>
</comment>
<proteinExistence type="predicted"/>
<evidence type="ECO:0000313" key="1">
    <source>
        <dbReference type="EMBL" id="GIX79551.1"/>
    </source>
</evidence>
<keyword evidence="2" id="KW-1185">Reference proteome</keyword>